<reference evidence="2" key="1">
    <citation type="journal article" date="2023" name="Mol. Phylogenet. Evol.">
        <title>Genome-scale phylogeny and comparative genomics of the fungal order Sordariales.</title>
        <authorList>
            <person name="Hensen N."/>
            <person name="Bonometti L."/>
            <person name="Westerberg I."/>
            <person name="Brannstrom I.O."/>
            <person name="Guillou S."/>
            <person name="Cros-Aarteil S."/>
            <person name="Calhoun S."/>
            <person name="Haridas S."/>
            <person name="Kuo A."/>
            <person name="Mondo S."/>
            <person name="Pangilinan J."/>
            <person name="Riley R."/>
            <person name="LaButti K."/>
            <person name="Andreopoulos B."/>
            <person name="Lipzen A."/>
            <person name="Chen C."/>
            <person name="Yan M."/>
            <person name="Daum C."/>
            <person name="Ng V."/>
            <person name="Clum A."/>
            <person name="Steindorff A."/>
            <person name="Ohm R.A."/>
            <person name="Martin F."/>
            <person name="Silar P."/>
            <person name="Natvig D.O."/>
            <person name="Lalanne C."/>
            <person name="Gautier V."/>
            <person name="Ament-Velasquez S.L."/>
            <person name="Kruys A."/>
            <person name="Hutchinson M.I."/>
            <person name="Powell A.J."/>
            <person name="Barry K."/>
            <person name="Miller A.N."/>
            <person name="Grigoriev I.V."/>
            <person name="Debuchy R."/>
            <person name="Gladieux P."/>
            <person name="Hiltunen Thoren M."/>
            <person name="Johannesson H."/>
        </authorList>
    </citation>
    <scope>NUCLEOTIDE SEQUENCE</scope>
    <source>
        <strain evidence="2">CBS 731.68</strain>
    </source>
</reference>
<protein>
    <submittedName>
        <fullName evidence="2">Uncharacterized protein</fullName>
    </submittedName>
</protein>
<sequence>MARTVRGRRHPQCPTATLQRPPPAHDIHGSWMTFEGRLDELFDQEEQGEMEESQALAVSRLQAG</sequence>
<keyword evidence="3" id="KW-1185">Reference proteome</keyword>
<accession>A0AAN6Z0J5</accession>
<evidence type="ECO:0000313" key="3">
    <source>
        <dbReference type="Proteomes" id="UP001302602"/>
    </source>
</evidence>
<feature type="non-terminal residue" evidence="2">
    <location>
        <position position="64"/>
    </location>
</feature>
<evidence type="ECO:0000313" key="2">
    <source>
        <dbReference type="EMBL" id="KAK4120428.1"/>
    </source>
</evidence>
<reference evidence="2" key="2">
    <citation type="submission" date="2023-05" db="EMBL/GenBank/DDBJ databases">
        <authorList>
            <consortium name="Lawrence Berkeley National Laboratory"/>
            <person name="Steindorff A."/>
            <person name="Hensen N."/>
            <person name="Bonometti L."/>
            <person name="Westerberg I."/>
            <person name="Brannstrom I.O."/>
            <person name="Guillou S."/>
            <person name="Cros-Aarteil S."/>
            <person name="Calhoun S."/>
            <person name="Haridas S."/>
            <person name="Kuo A."/>
            <person name="Mondo S."/>
            <person name="Pangilinan J."/>
            <person name="Riley R."/>
            <person name="Labutti K."/>
            <person name="Andreopoulos B."/>
            <person name="Lipzen A."/>
            <person name="Chen C."/>
            <person name="Yanf M."/>
            <person name="Daum C."/>
            <person name="Ng V."/>
            <person name="Clum A."/>
            <person name="Ohm R."/>
            <person name="Martin F."/>
            <person name="Silar P."/>
            <person name="Natvig D."/>
            <person name="Lalanne C."/>
            <person name="Gautier V."/>
            <person name="Ament-Velasquez S.L."/>
            <person name="Kruys A."/>
            <person name="Hutchinson M.I."/>
            <person name="Powell A.J."/>
            <person name="Barry K."/>
            <person name="Miller A.N."/>
            <person name="Grigoriev I.V."/>
            <person name="Debuchy R."/>
            <person name="Gladieux P."/>
            <person name="Thoren M.H."/>
            <person name="Johannesson H."/>
        </authorList>
    </citation>
    <scope>NUCLEOTIDE SEQUENCE</scope>
    <source>
        <strain evidence="2">CBS 731.68</strain>
    </source>
</reference>
<feature type="non-terminal residue" evidence="2">
    <location>
        <position position="1"/>
    </location>
</feature>
<dbReference type="GeneID" id="87830445"/>
<dbReference type="AlphaFoldDB" id="A0AAN6Z0J5"/>
<name>A0AAN6Z0J5_9PEZI</name>
<organism evidence="2 3">
    <name type="scientific">Parathielavia appendiculata</name>
    <dbReference type="NCBI Taxonomy" id="2587402"/>
    <lineage>
        <taxon>Eukaryota</taxon>
        <taxon>Fungi</taxon>
        <taxon>Dikarya</taxon>
        <taxon>Ascomycota</taxon>
        <taxon>Pezizomycotina</taxon>
        <taxon>Sordariomycetes</taxon>
        <taxon>Sordariomycetidae</taxon>
        <taxon>Sordariales</taxon>
        <taxon>Chaetomiaceae</taxon>
        <taxon>Parathielavia</taxon>
    </lineage>
</organism>
<feature type="compositionally biased region" description="Basic residues" evidence="1">
    <location>
        <begin position="1"/>
        <end position="11"/>
    </location>
</feature>
<comment type="caution">
    <text evidence="2">The sequence shown here is derived from an EMBL/GenBank/DDBJ whole genome shotgun (WGS) entry which is preliminary data.</text>
</comment>
<dbReference type="Proteomes" id="UP001302602">
    <property type="component" value="Unassembled WGS sequence"/>
</dbReference>
<dbReference type="EMBL" id="MU853239">
    <property type="protein sequence ID" value="KAK4120428.1"/>
    <property type="molecule type" value="Genomic_DNA"/>
</dbReference>
<dbReference type="RefSeq" id="XP_062644199.1">
    <property type="nucleotide sequence ID" value="XM_062793676.1"/>
</dbReference>
<evidence type="ECO:0000256" key="1">
    <source>
        <dbReference type="SAM" id="MobiDB-lite"/>
    </source>
</evidence>
<feature type="region of interest" description="Disordered" evidence="1">
    <location>
        <begin position="1"/>
        <end position="29"/>
    </location>
</feature>
<feature type="region of interest" description="Disordered" evidence="1">
    <location>
        <begin position="45"/>
        <end position="64"/>
    </location>
</feature>
<gene>
    <name evidence="2" type="ORF">N657DRAFT_649226</name>
</gene>
<proteinExistence type="predicted"/>